<accession>A0A811TAP9</accession>
<dbReference type="Proteomes" id="UP000612009">
    <property type="component" value="Unassembled WGS sequence"/>
</dbReference>
<proteinExistence type="predicted"/>
<reference evidence="1" key="1">
    <citation type="submission" date="2020-10" db="EMBL/GenBank/DDBJ databases">
        <authorList>
            <person name="Hahn C.J."/>
            <person name="Laso-Perez R."/>
            <person name="Vulcano F."/>
            <person name="Vaziourakis K.-M."/>
            <person name="Stokke R."/>
            <person name="Steen I.H."/>
            <person name="Teske A."/>
            <person name="Boetius A."/>
            <person name="Liebeke M."/>
            <person name="Amann R."/>
            <person name="Knittel K."/>
        </authorList>
    </citation>
    <scope>NUCLEOTIDE SEQUENCE</scope>
    <source>
        <strain evidence="1">Gfbio:e3339647-f889-4370-9287-4fb5cb688e4c:AG392J18_GoMArc1</strain>
    </source>
</reference>
<name>A0A811TAP9_9EURY</name>
<organism evidence="1 2">
    <name type="scientific">Candidatus Argoarchaeum ethanivorans</name>
    <dbReference type="NCBI Taxonomy" id="2608793"/>
    <lineage>
        <taxon>Archaea</taxon>
        <taxon>Methanobacteriati</taxon>
        <taxon>Methanobacteriota</taxon>
        <taxon>Stenosarchaea group</taxon>
        <taxon>Methanomicrobia</taxon>
        <taxon>Methanosarcinales</taxon>
        <taxon>Methanosarcinales incertae sedis</taxon>
        <taxon>GOM Arc I cluster</taxon>
        <taxon>Candidatus Argoarchaeum</taxon>
    </lineage>
</organism>
<dbReference type="AlphaFoldDB" id="A0A811TAP9"/>
<evidence type="ECO:0000313" key="1">
    <source>
        <dbReference type="EMBL" id="CAD6492800.1"/>
    </source>
</evidence>
<dbReference type="EMBL" id="CAJHIR010000017">
    <property type="protein sequence ID" value="CAD6492800.1"/>
    <property type="molecule type" value="Genomic_DNA"/>
</dbReference>
<protein>
    <submittedName>
        <fullName evidence="1">Uncharacterized protein</fullName>
    </submittedName>
</protein>
<sequence length="267" mass="30897">MKKGEAISKLETLISRLDSLPPYQYRGDNSDFDKWDRDTEVAIERIFGDKTRHIKDFTNIHFGLMIISSSTPPSAFVQRHNEGIKEAKTVLMSFIDEIKEYWTEADDKDSSIISVDYKRTVVTILSNFHRAVRQLLIRHSNRQTLEIKDEYDVQDLLHSFLKLHFDDVRSEEYSPTYAGGASRIDFLINDQKIAIEVKKTRSNLKDRGVGDELMIDIMRYQSHPKVKSLICFIYDPEDYIRNPAGLESDLTQTQNGIEILVMVCPKS</sequence>
<comment type="caution">
    <text evidence="1">The sequence shown here is derived from an EMBL/GenBank/DDBJ whole genome shotgun (WGS) entry which is preliminary data.</text>
</comment>
<dbReference type="Pfam" id="PF18742">
    <property type="entry name" value="DpnII-MboI"/>
    <property type="match status" value="1"/>
</dbReference>
<evidence type="ECO:0000313" key="2">
    <source>
        <dbReference type="Proteomes" id="UP000612009"/>
    </source>
</evidence>
<gene>
    <name evidence="1" type="ORF">LAKADJCE_00369</name>
</gene>